<dbReference type="STRING" id="572544.Ilyop_1595"/>
<gene>
    <name evidence="2" type="ordered locus">Ilyop_1595</name>
</gene>
<keyword evidence="3" id="KW-1185">Reference proteome</keyword>
<dbReference type="InterPro" id="IPR013830">
    <property type="entry name" value="SGNH_hydro"/>
</dbReference>
<evidence type="ECO:0000313" key="2">
    <source>
        <dbReference type="EMBL" id="ADO83373.1"/>
    </source>
</evidence>
<dbReference type="eggNOG" id="COG2755">
    <property type="taxonomic scope" value="Bacteria"/>
</dbReference>
<dbReference type="KEGG" id="ipo:Ilyop_1595"/>
<evidence type="ECO:0000313" key="3">
    <source>
        <dbReference type="Proteomes" id="UP000006875"/>
    </source>
</evidence>
<protein>
    <submittedName>
        <fullName evidence="2">Lipolytic protein G-D-S-L family</fullName>
    </submittedName>
</protein>
<dbReference type="InterPro" id="IPR051532">
    <property type="entry name" value="Ester_Hydrolysis_Enzymes"/>
</dbReference>
<dbReference type="RefSeq" id="WP_013388040.1">
    <property type="nucleotide sequence ID" value="NC_014632.1"/>
</dbReference>
<dbReference type="PANTHER" id="PTHR30383:SF5">
    <property type="entry name" value="SGNH HYDROLASE-TYPE ESTERASE DOMAIN-CONTAINING PROTEIN"/>
    <property type="match status" value="1"/>
</dbReference>
<feature type="domain" description="SGNH hydrolase-type esterase" evidence="1">
    <location>
        <begin position="18"/>
        <end position="154"/>
    </location>
</feature>
<proteinExistence type="predicted"/>
<name>E3H8V9_ILYPC</name>
<reference evidence="2 3" key="1">
    <citation type="journal article" date="2010" name="Stand. Genomic Sci.">
        <title>Complete genome sequence of Ilyobacter polytropus type strain (CuHbu1).</title>
        <authorList>
            <person name="Sikorski J."/>
            <person name="Chertkov O."/>
            <person name="Lapidus A."/>
            <person name="Nolan M."/>
            <person name="Lucas S."/>
            <person name="Del Rio T.G."/>
            <person name="Tice H."/>
            <person name="Cheng J.F."/>
            <person name="Tapia R."/>
            <person name="Han C."/>
            <person name="Goodwin L."/>
            <person name="Pitluck S."/>
            <person name="Liolios K."/>
            <person name="Ivanova N."/>
            <person name="Mavromatis K."/>
            <person name="Mikhailova N."/>
            <person name="Pati A."/>
            <person name="Chen A."/>
            <person name="Palaniappan K."/>
            <person name="Land M."/>
            <person name="Hauser L."/>
            <person name="Chang Y.J."/>
            <person name="Jeffries C.D."/>
            <person name="Brambilla E."/>
            <person name="Yasawong M."/>
            <person name="Rohde M."/>
            <person name="Pukall R."/>
            <person name="Spring S."/>
            <person name="Goker M."/>
            <person name="Woyke T."/>
            <person name="Bristow J."/>
            <person name="Eisen J.A."/>
            <person name="Markowitz V."/>
            <person name="Hugenholtz P."/>
            <person name="Kyrpides N.C."/>
            <person name="Klenk H.P."/>
        </authorList>
    </citation>
    <scope>NUCLEOTIDE SEQUENCE [LARGE SCALE GENOMIC DNA]</scope>
    <source>
        <strain evidence="3">ATCC 51220 / DSM 2926 / LMG 16218 / CuHBu1</strain>
    </source>
</reference>
<evidence type="ECO:0000259" key="1">
    <source>
        <dbReference type="Pfam" id="PF13472"/>
    </source>
</evidence>
<dbReference type="OrthoDB" id="9794480at2"/>
<dbReference type="HOGENOM" id="CLU_051989_6_2_0"/>
<dbReference type="AlphaFoldDB" id="E3H8V9"/>
<dbReference type="EMBL" id="CP002281">
    <property type="protein sequence ID" value="ADO83373.1"/>
    <property type="molecule type" value="Genomic_DNA"/>
</dbReference>
<dbReference type="GO" id="GO:0004622">
    <property type="term" value="F:phosphatidylcholine lysophospholipase activity"/>
    <property type="evidence" value="ECO:0007669"/>
    <property type="project" value="TreeGrafter"/>
</dbReference>
<organism evidence="2 3">
    <name type="scientific">Ilyobacter polytropus (strain ATCC 51220 / DSM 2926 / LMG 16218 / CuHBu1)</name>
    <dbReference type="NCBI Taxonomy" id="572544"/>
    <lineage>
        <taxon>Bacteria</taxon>
        <taxon>Fusobacteriati</taxon>
        <taxon>Fusobacteriota</taxon>
        <taxon>Fusobacteriia</taxon>
        <taxon>Fusobacteriales</taxon>
        <taxon>Fusobacteriaceae</taxon>
        <taxon>Ilyobacter</taxon>
    </lineage>
</organism>
<dbReference type="InterPro" id="IPR036514">
    <property type="entry name" value="SGNH_hydro_sf"/>
</dbReference>
<dbReference type="PANTHER" id="PTHR30383">
    <property type="entry name" value="THIOESTERASE 1/PROTEASE 1/LYSOPHOSPHOLIPASE L1"/>
    <property type="match status" value="1"/>
</dbReference>
<accession>E3H8V9</accession>
<sequence length="163" mass="18900">MKTTILLGDSITELNPFKHDKVINLGVYGNTTMDITSRINGISEFNCKKVILKVGINDILKGFSLKKSSEYYGKIFHTLRQHFKKIIVLSILPIEDRSKINMKVRKLNRIIEENAKINNFNFIDLHYLFCDEKLNLKSEYSIDGIHLSPKGYEILNREIIKLI</sequence>
<dbReference type="Gene3D" id="3.40.50.1110">
    <property type="entry name" value="SGNH hydrolase"/>
    <property type="match status" value="1"/>
</dbReference>
<dbReference type="Proteomes" id="UP000006875">
    <property type="component" value="Chromosome"/>
</dbReference>
<dbReference type="SUPFAM" id="SSF52266">
    <property type="entry name" value="SGNH hydrolase"/>
    <property type="match status" value="1"/>
</dbReference>
<dbReference type="Pfam" id="PF13472">
    <property type="entry name" value="Lipase_GDSL_2"/>
    <property type="match status" value="1"/>
</dbReference>